<evidence type="ECO:0000313" key="2">
    <source>
        <dbReference type="EMBL" id="NEN77558.1"/>
    </source>
</evidence>
<dbReference type="Gene3D" id="3.40.630.30">
    <property type="match status" value="1"/>
</dbReference>
<gene>
    <name evidence="2" type="ORF">G3T38_04630</name>
</gene>
<comment type="caution">
    <text evidence="2">The sequence shown here is derived from an EMBL/GenBank/DDBJ whole genome shotgun (WGS) entry which is preliminary data.</text>
</comment>
<dbReference type="CDD" id="cd04301">
    <property type="entry name" value="NAT_SF"/>
    <property type="match status" value="1"/>
</dbReference>
<keyword evidence="3" id="KW-1185">Reference proteome</keyword>
<protein>
    <submittedName>
        <fullName evidence="2">GNAT family N-acetyltransferase</fullName>
    </submittedName>
</protein>
<proteinExistence type="predicted"/>
<dbReference type="InterPro" id="IPR000182">
    <property type="entry name" value="GNAT_dom"/>
</dbReference>
<dbReference type="AlphaFoldDB" id="A0A6P0HFY7"/>
<organism evidence="2 3">
    <name type="scientific">Nocardioides zeae</name>
    <dbReference type="NCBI Taxonomy" id="1457234"/>
    <lineage>
        <taxon>Bacteria</taxon>
        <taxon>Bacillati</taxon>
        <taxon>Actinomycetota</taxon>
        <taxon>Actinomycetes</taxon>
        <taxon>Propionibacteriales</taxon>
        <taxon>Nocardioidaceae</taxon>
        <taxon>Nocardioides</taxon>
    </lineage>
</organism>
<accession>A0A6P0HFY7</accession>
<reference evidence="2 3" key="1">
    <citation type="journal article" date="2014" name="Int. J. Syst. Evol. Microbiol.">
        <title>Nocardioides zeae sp. nov., isolated from the stem of Zea mays.</title>
        <authorList>
            <person name="Glaeser S.P."/>
            <person name="McInroy J.A."/>
            <person name="Busse H.J."/>
            <person name="Kampfer P."/>
        </authorList>
    </citation>
    <scope>NUCLEOTIDE SEQUENCE [LARGE SCALE GENOMIC DNA]</scope>
    <source>
        <strain evidence="2 3">JCM 30728</strain>
    </source>
</reference>
<dbReference type="Proteomes" id="UP000468687">
    <property type="component" value="Unassembled WGS sequence"/>
</dbReference>
<name>A0A6P0HFY7_9ACTN</name>
<sequence>MDVRTLAFDELPPRLAYRVWQLRQEVFVVEQECPYPDLDGRDDEPGTRHVLLLDGDELLGYLRVLSDGDDPETGEPVARVGRVVLAPAARGRGLGTPLMRAALDVVGDRVSVLSAQAPLAGWYGAHGYVVSGDGYDEDGIPHLPMTRPAGG</sequence>
<dbReference type="RefSeq" id="WP_163770896.1">
    <property type="nucleotide sequence ID" value="NZ_JAAGXA010000002.1"/>
</dbReference>
<feature type="domain" description="N-acetyltransferase" evidence="1">
    <location>
        <begin position="6"/>
        <end position="150"/>
    </location>
</feature>
<dbReference type="SUPFAM" id="SSF55729">
    <property type="entry name" value="Acyl-CoA N-acyltransferases (Nat)"/>
    <property type="match status" value="1"/>
</dbReference>
<dbReference type="InterPro" id="IPR016181">
    <property type="entry name" value="Acyl_CoA_acyltransferase"/>
</dbReference>
<dbReference type="EMBL" id="JAAGXA010000002">
    <property type="protein sequence ID" value="NEN77558.1"/>
    <property type="molecule type" value="Genomic_DNA"/>
</dbReference>
<dbReference type="PROSITE" id="PS51186">
    <property type="entry name" value="GNAT"/>
    <property type="match status" value="1"/>
</dbReference>
<keyword evidence="2" id="KW-0808">Transferase</keyword>
<evidence type="ECO:0000259" key="1">
    <source>
        <dbReference type="PROSITE" id="PS51186"/>
    </source>
</evidence>
<dbReference type="GO" id="GO:0016747">
    <property type="term" value="F:acyltransferase activity, transferring groups other than amino-acyl groups"/>
    <property type="evidence" value="ECO:0007669"/>
    <property type="project" value="InterPro"/>
</dbReference>
<evidence type="ECO:0000313" key="3">
    <source>
        <dbReference type="Proteomes" id="UP000468687"/>
    </source>
</evidence>
<dbReference type="Pfam" id="PF00583">
    <property type="entry name" value="Acetyltransf_1"/>
    <property type="match status" value="1"/>
</dbReference>